<sequence length="99" mass="10776">MSLMLEPTNPRWISLNDLLEFVAGKKDGFGVSTLFGYTSSGKASYVDINSTDVWTGNLADQEAESAGAEVDAIFTALEAMEATIQSARDSTDMYEEDEH</sequence>
<protein>
    <submittedName>
        <fullName evidence="1">Uncharacterized protein</fullName>
    </submittedName>
</protein>
<evidence type="ECO:0000313" key="1">
    <source>
        <dbReference type="EMBL" id="VEG28388.1"/>
    </source>
</evidence>
<organism evidence="1 2">
    <name type="scientific">Actinomyces howellii</name>
    <dbReference type="NCBI Taxonomy" id="52771"/>
    <lineage>
        <taxon>Bacteria</taxon>
        <taxon>Bacillati</taxon>
        <taxon>Actinomycetota</taxon>
        <taxon>Actinomycetes</taxon>
        <taxon>Actinomycetales</taxon>
        <taxon>Actinomycetaceae</taxon>
        <taxon>Actinomyces</taxon>
    </lineage>
</organism>
<reference evidence="1 2" key="1">
    <citation type="submission" date="2018-12" db="EMBL/GenBank/DDBJ databases">
        <authorList>
            <consortium name="Pathogen Informatics"/>
        </authorList>
    </citation>
    <scope>NUCLEOTIDE SEQUENCE [LARGE SCALE GENOMIC DNA]</scope>
    <source>
        <strain evidence="1 2">NCTC11636</strain>
    </source>
</reference>
<dbReference type="RefSeq" id="WP_126382578.1">
    <property type="nucleotide sequence ID" value="NZ_LR134350.1"/>
</dbReference>
<dbReference type="EMBL" id="LR134350">
    <property type="protein sequence ID" value="VEG28388.1"/>
    <property type="molecule type" value="Genomic_DNA"/>
</dbReference>
<evidence type="ECO:0000313" key="2">
    <source>
        <dbReference type="Proteomes" id="UP000266895"/>
    </source>
</evidence>
<dbReference type="KEGG" id="ahw:NCTC11636_01513"/>
<accession>A0A3S4RB31</accession>
<dbReference type="Proteomes" id="UP000266895">
    <property type="component" value="Chromosome"/>
</dbReference>
<name>A0A3S4RB31_9ACTO</name>
<dbReference type="AlphaFoldDB" id="A0A3S4RB31"/>
<proteinExistence type="predicted"/>
<keyword evidence="2" id="KW-1185">Reference proteome</keyword>
<gene>
    <name evidence="1" type="ORF">NCTC11636_01513</name>
</gene>